<keyword evidence="3" id="KW-0121">Carboxypeptidase</keyword>
<dbReference type="STRING" id="1121325.SAMN04515677_102430"/>
<dbReference type="AlphaFoldDB" id="A0A1G9L7F7"/>
<feature type="domain" description="Peptidase M15C" evidence="2">
    <location>
        <begin position="168"/>
        <end position="246"/>
    </location>
</feature>
<keyword evidence="1" id="KW-0812">Transmembrane</keyword>
<proteinExistence type="predicted"/>
<reference evidence="3 4" key="1">
    <citation type="submission" date="2016-10" db="EMBL/GenBank/DDBJ databases">
        <authorList>
            <person name="de Groot N.N."/>
        </authorList>
    </citation>
    <scope>NUCLEOTIDE SEQUENCE [LARGE SCALE GENOMIC DNA]</scope>
    <source>
        <strain evidence="3 4">DSM 797</strain>
    </source>
</reference>
<sequence>MIIIKKCFYFSIIIFIFLGLLFFKNIKNTDVINQSCNIVKDNSYEKSKDDSKETNSNKDFEPIFSFSPISDEIKKSMIGYSMPQNEPISFEKLSYLKLSHYDFYGNIQIGEMIVDKRIAAEVIDIFKEVFEKKYPIDKIKLIDEYKAVDTLSMSNNNSSSFCYRTIANTNKISNHGKGLAIDINPLQNPHVIGDTVSPKEGSSFADRSVMQMGMIVEGDDLYNAFIKRGWSWGGYWKNPDYQHFEKNLD</sequence>
<dbReference type="InterPro" id="IPR039561">
    <property type="entry name" value="Peptidase_M15C"/>
</dbReference>
<keyword evidence="3" id="KW-0378">Hydrolase</keyword>
<protein>
    <submittedName>
        <fullName evidence="3">D-alanyl-D-alanine carboxypeptidase</fullName>
    </submittedName>
</protein>
<dbReference type="InterPro" id="IPR009045">
    <property type="entry name" value="Zn_M74/Hedgehog-like"/>
</dbReference>
<keyword evidence="3" id="KW-0645">Protease</keyword>
<evidence type="ECO:0000313" key="4">
    <source>
        <dbReference type="Proteomes" id="UP000199068"/>
    </source>
</evidence>
<dbReference type="Gene3D" id="3.30.1380.10">
    <property type="match status" value="1"/>
</dbReference>
<feature type="transmembrane region" description="Helical" evidence="1">
    <location>
        <begin position="7"/>
        <end position="26"/>
    </location>
</feature>
<dbReference type="SUPFAM" id="SSF55166">
    <property type="entry name" value="Hedgehog/DD-peptidase"/>
    <property type="match status" value="1"/>
</dbReference>
<dbReference type="Pfam" id="PF13539">
    <property type="entry name" value="Peptidase_M15_4"/>
    <property type="match status" value="1"/>
</dbReference>
<gene>
    <name evidence="3" type="ORF">SAMN04515677_102430</name>
</gene>
<keyword evidence="1" id="KW-1133">Transmembrane helix</keyword>
<dbReference type="EMBL" id="FNGW01000002">
    <property type="protein sequence ID" value="SDL57687.1"/>
    <property type="molecule type" value="Genomic_DNA"/>
</dbReference>
<dbReference type="Proteomes" id="UP000199068">
    <property type="component" value="Unassembled WGS sequence"/>
</dbReference>
<evidence type="ECO:0000313" key="3">
    <source>
        <dbReference type="EMBL" id="SDL57687.1"/>
    </source>
</evidence>
<evidence type="ECO:0000256" key="1">
    <source>
        <dbReference type="SAM" id="Phobius"/>
    </source>
</evidence>
<accession>A0A1G9L7F7</accession>
<evidence type="ECO:0000259" key="2">
    <source>
        <dbReference type="Pfam" id="PF13539"/>
    </source>
</evidence>
<keyword evidence="1" id="KW-0472">Membrane</keyword>
<organism evidence="3 4">
    <name type="scientific">Romboutsia lituseburensis DSM 797</name>
    <dbReference type="NCBI Taxonomy" id="1121325"/>
    <lineage>
        <taxon>Bacteria</taxon>
        <taxon>Bacillati</taxon>
        <taxon>Bacillota</taxon>
        <taxon>Clostridia</taxon>
        <taxon>Peptostreptococcales</taxon>
        <taxon>Peptostreptococcaceae</taxon>
        <taxon>Romboutsia</taxon>
    </lineage>
</organism>
<dbReference type="GO" id="GO:0004180">
    <property type="term" value="F:carboxypeptidase activity"/>
    <property type="evidence" value="ECO:0007669"/>
    <property type="project" value="UniProtKB-KW"/>
</dbReference>
<name>A0A1G9L7F7_9FIRM</name>
<keyword evidence="4" id="KW-1185">Reference proteome</keyword>